<dbReference type="AlphaFoldDB" id="A0A517WJJ2"/>
<gene>
    <name evidence="2" type="ORF">V6x_51570</name>
</gene>
<dbReference type="EMBL" id="CP036347">
    <property type="protein sequence ID" value="QDU05420.1"/>
    <property type="molecule type" value="Genomic_DNA"/>
</dbReference>
<dbReference type="SUPFAM" id="SSF53098">
    <property type="entry name" value="Ribonuclease H-like"/>
    <property type="match status" value="1"/>
</dbReference>
<evidence type="ECO:0000313" key="2">
    <source>
        <dbReference type="EMBL" id="QDU05420.1"/>
    </source>
</evidence>
<dbReference type="Pfam" id="PF13683">
    <property type="entry name" value="rve_3"/>
    <property type="match status" value="1"/>
</dbReference>
<organism evidence="2 3">
    <name type="scientific">Gimesia chilikensis</name>
    <dbReference type="NCBI Taxonomy" id="2605989"/>
    <lineage>
        <taxon>Bacteria</taxon>
        <taxon>Pseudomonadati</taxon>
        <taxon>Planctomycetota</taxon>
        <taxon>Planctomycetia</taxon>
        <taxon>Planctomycetales</taxon>
        <taxon>Planctomycetaceae</taxon>
        <taxon>Gimesia</taxon>
    </lineage>
</organism>
<dbReference type="GO" id="GO:0003676">
    <property type="term" value="F:nucleic acid binding"/>
    <property type="evidence" value="ECO:0007669"/>
    <property type="project" value="InterPro"/>
</dbReference>
<name>A0A517WJJ2_9PLAN</name>
<sequence length="147" mass="16813">MLTVLNEFIRECPSIHVKRRLNTLAELFASRGVPQCIRSDNGPEFVSKAIRRCLSQLKINSLYIEPGAPWENGYAESFNSRFRDEFLAVEVFENLGTARRLTVAWKEDYNRQRPHSSLGYVTQAEFSSRCAVSNRAAPSFQLHSEIT</sequence>
<dbReference type="PROSITE" id="PS50994">
    <property type="entry name" value="INTEGRASE"/>
    <property type="match status" value="1"/>
</dbReference>
<evidence type="ECO:0000259" key="1">
    <source>
        <dbReference type="PROSITE" id="PS50994"/>
    </source>
</evidence>
<accession>A0A517WJJ2</accession>
<reference evidence="2 3" key="1">
    <citation type="submission" date="2019-02" db="EMBL/GenBank/DDBJ databases">
        <title>Deep-cultivation of Planctomycetes and their phenomic and genomic characterization uncovers novel biology.</title>
        <authorList>
            <person name="Wiegand S."/>
            <person name="Jogler M."/>
            <person name="Boedeker C."/>
            <person name="Pinto D."/>
            <person name="Vollmers J."/>
            <person name="Rivas-Marin E."/>
            <person name="Kohn T."/>
            <person name="Peeters S.H."/>
            <person name="Heuer A."/>
            <person name="Rast P."/>
            <person name="Oberbeckmann S."/>
            <person name="Bunk B."/>
            <person name="Jeske O."/>
            <person name="Meyerdierks A."/>
            <person name="Storesund J.E."/>
            <person name="Kallscheuer N."/>
            <person name="Luecker S."/>
            <person name="Lage O.M."/>
            <person name="Pohl T."/>
            <person name="Merkel B.J."/>
            <person name="Hornburger P."/>
            <person name="Mueller R.-W."/>
            <person name="Bruemmer F."/>
            <person name="Labrenz M."/>
            <person name="Spormann A.M."/>
            <person name="Op den Camp H."/>
            <person name="Overmann J."/>
            <person name="Amann R."/>
            <person name="Jetten M.S.M."/>
            <person name="Mascher T."/>
            <person name="Medema M.H."/>
            <person name="Devos D.P."/>
            <person name="Kaster A.-K."/>
            <person name="Ovreas L."/>
            <person name="Rohde M."/>
            <person name="Galperin M.Y."/>
            <person name="Jogler C."/>
        </authorList>
    </citation>
    <scope>NUCLEOTIDE SEQUENCE [LARGE SCALE GENOMIC DNA]</scope>
    <source>
        <strain evidence="2 3">V6</strain>
    </source>
</reference>
<dbReference type="InterPro" id="IPR012337">
    <property type="entry name" value="RNaseH-like_sf"/>
</dbReference>
<dbReference type="GO" id="GO:0015074">
    <property type="term" value="P:DNA integration"/>
    <property type="evidence" value="ECO:0007669"/>
    <property type="project" value="InterPro"/>
</dbReference>
<dbReference type="PANTHER" id="PTHR47515:SF1">
    <property type="entry name" value="BLR2054 PROTEIN"/>
    <property type="match status" value="1"/>
</dbReference>
<feature type="domain" description="Integrase catalytic" evidence="1">
    <location>
        <begin position="1"/>
        <end position="130"/>
    </location>
</feature>
<dbReference type="Gene3D" id="3.30.420.10">
    <property type="entry name" value="Ribonuclease H-like superfamily/Ribonuclease H"/>
    <property type="match status" value="1"/>
</dbReference>
<evidence type="ECO:0000313" key="3">
    <source>
        <dbReference type="Proteomes" id="UP000320722"/>
    </source>
</evidence>
<proteinExistence type="predicted"/>
<dbReference type="Proteomes" id="UP000320722">
    <property type="component" value="Chromosome"/>
</dbReference>
<dbReference type="InterPro" id="IPR001584">
    <property type="entry name" value="Integrase_cat-core"/>
</dbReference>
<protein>
    <submittedName>
        <fullName evidence="2">Integrase core domain protein</fullName>
    </submittedName>
</protein>
<dbReference type="InterPro" id="IPR036397">
    <property type="entry name" value="RNaseH_sf"/>
</dbReference>
<dbReference type="PANTHER" id="PTHR47515">
    <property type="entry name" value="LOW CALCIUM RESPONSE LOCUS PROTEIN T"/>
    <property type="match status" value="1"/>
</dbReference>